<accession>A0A1I2N0H8</accession>
<evidence type="ECO:0000313" key="4">
    <source>
        <dbReference type="Proteomes" id="UP000199645"/>
    </source>
</evidence>
<evidence type="ECO:0000313" key="3">
    <source>
        <dbReference type="EMBL" id="SFF96640.1"/>
    </source>
</evidence>
<proteinExistence type="predicted"/>
<dbReference type="STRING" id="35752.SAMN05421541_13623"/>
<evidence type="ECO:0000256" key="1">
    <source>
        <dbReference type="ARBA" id="ARBA00022729"/>
    </source>
</evidence>
<dbReference type="Pfam" id="PF11611">
    <property type="entry name" value="DUF4352"/>
    <property type="match status" value="1"/>
</dbReference>
<dbReference type="AlphaFoldDB" id="A0A1I2N0H8"/>
<dbReference type="Proteomes" id="UP000199645">
    <property type="component" value="Unassembled WGS sequence"/>
</dbReference>
<feature type="domain" description="DUF4352" evidence="2">
    <location>
        <begin position="50"/>
        <end position="149"/>
    </location>
</feature>
<dbReference type="InterPro" id="IPR029051">
    <property type="entry name" value="DUF4352"/>
</dbReference>
<evidence type="ECO:0000259" key="2">
    <source>
        <dbReference type="Pfam" id="PF11611"/>
    </source>
</evidence>
<name>A0A1I2N0H8_9ACTN</name>
<dbReference type="RefSeq" id="WP_218163319.1">
    <property type="nucleotide sequence ID" value="NZ_FONV01000036.1"/>
</dbReference>
<sequence>MHRWRVRRWIAGGMLSSAALVAFGAWAVLTTPSTVVVTAADPDAARAAEFGFEVTGLRCGVSSIGPEDTAPKPAGQFCLLDLEVTNNSGEPKLLDSGAQRVHDTNGVAYAVADQAAEFLDDSGSPLFTEVAPGETVSGVLPFDVPSDVRLREATLTGPGSTPGVRVMLPEPR</sequence>
<reference evidence="3 4" key="1">
    <citation type="submission" date="2016-10" db="EMBL/GenBank/DDBJ databases">
        <authorList>
            <person name="de Groot N.N."/>
        </authorList>
    </citation>
    <scope>NUCLEOTIDE SEQUENCE [LARGE SCALE GENOMIC DNA]</scope>
    <source>
        <strain evidence="3 4">DSM 43019</strain>
    </source>
</reference>
<dbReference type="EMBL" id="FONV01000036">
    <property type="protein sequence ID" value="SFF96640.1"/>
    <property type="molecule type" value="Genomic_DNA"/>
</dbReference>
<protein>
    <recommendedName>
        <fullName evidence="2">DUF4352 domain-containing protein</fullName>
    </recommendedName>
</protein>
<gene>
    <name evidence="3" type="ORF">SAMN05421541_13623</name>
</gene>
<organism evidence="3 4">
    <name type="scientific">Actinoplanes philippinensis</name>
    <dbReference type="NCBI Taxonomy" id="35752"/>
    <lineage>
        <taxon>Bacteria</taxon>
        <taxon>Bacillati</taxon>
        <taxon>Actinomycetota</taxon>
        <taxon>Actinomycetes</taxon>
        <taxon>Micromonosporales</taxon>
        <taxon>Micromonosporaceae</taxon>
        <taxon>Actinoplanes</taxon>
    </lineage>
</organism>
<dbReference type="Gene3D" id="2.60.40.1240">
    <property type="match status" value="1"/>
</dbReference>
<keyword evidence="4" id="KW-1185">Reference proteome</keyword>
<keyword evidence="1" id="KW-0732">Signal</keyword>
<dbReference type="InterPro" id="IPR029050">
    <property type="entry name" value="Immunoprotect_excell_Ig-like"/>
</dbReference>